<dbReference type="SUPFAM" id="SSF101941">
    <property type="entry name" value="NAC domain"/>
    <property type="match status" value="1"/>
</dbReference>
<dbReference type="InterPro" id="IPR003441">
    <property type="entry name" value="NAC-dom"/>
</dbReference>
<keyword evidence="8" id="KW-1185">Reference proteome</keyword>
<evidence type="ECO:0000259" key="6">
    <source>
        <dbReference type="PROSITE" id="PS51005"/>
    </source>
</evidence>
<dbReference type="Pfam" id="PF02365">
    <property type="entry name" value="NAM"/>
    <property type="match status" value="1"/>
</dbReference>
<dbReference type="PROSITE" id="PS51005">
    <property type="entry name" value="NAC"/>
    <property type="match status" value="1"/>
</dbReference>
<accession>A0A5J4ZBZ8</accession>
<dbReference type="InterPro" id="IPR036093">
    <property type="entry name" value="NAC_dom_sf"/>
</dbReference>
<dbReference type="GO" id="GO:0006355">
    <property type="term" value="P:regulation of DNA-templated transcription"/>
    <property type="evidence" value="ECO:0007669"/>
    <property type="project" value="InterPro"/>
</dbReference>
<evidence type="ECO:0000256" key="5">
    <source>
        <dbReference type="ARBA" id="ARBA00023242"/>
    </source>
</evidence>
<evidence type="ECO:0000313" key="7">
    <source>
        <dbReference type="EMBL" id="KAA8515302.1"/>
    </source>
</evidence>
<evidence type="ECO:0000256" key="3">
    <source>
        <dbReference type="ARBA" id="ARBA00023125"/>
    </source>
</evidence>
<dbReference type="FunFam" id="2.170.150.80:FF:000005">
    <property type="entry name" value="NAC transcription factor 56"/>
    <property type="match status" value="1"/>
</dbReference>
<dbReference type="PANTHER" id="PTHR31719">
    <property type="entry name" value="NAC TRANSCRIPTION FACTOR 56"/>
    <property type="match status" value="1"/>
</dbReference>
<keyword evidence="5" id="KW-0539">Nucleus</keyword>
<name>A0A5J4ZBZ8_9ASTE</name>
<evidence type="ECO:0000256" key="2">
    <source>
        <dbReference type="ARBA" id="ARBA00023015"/>
    </source>
</evidence>
<gene>
    <name evidence="7" type="ORF">F0562_018468</name>
</gene>
<feature type="domain" description="NAC" evidence="6">
    <location>
        <begin position="15"/>
        <end position="176"/>
    </location>
</feature>
<evidence type="ECO:0000256" key="4">
    <source>
        <dbReference type="ARBA" id="ARBA00023163"/>
    </source>
</evidence>
<evidence type="ECO:0000313" key="8">
    <source>
        <dbReference type="Proteomes" id="UP000325577"/>
    </source>
</evidence>
<dbReference type="Gene3D" id="2.170.150.80">
    <property type="entry name" value="NAC domain"/>
    <property type="match status" value="1"/>
</dbReference>
<dbReference type="PANTHER" id="PTHR31719:SF241">
    <property type="entry name" value="NAC TRANSCRIPTION FACTOR 56"/>
    <property type="match status" value="1"/>
</dbReference>
<dbReference type="GO" id="GO:0048316">
    <property type="term" value="P:seed development"/>
    <property type="evidence" value="ECO:0007669"/>
    <property type="project" value="UniProtKB-ARBA"/>
</dbReference>
<organism evidence="7 8">
    <name type="scientific">Nyssa sinensis</name>
    <dbReference type="NCBI Taxonomy" id="561372"/>
    <lineage>
        <taxon>Eukaryota</taxon>
        <taxon>Viridiplantae</taxon>
        <taxon>Streptophyta</taxon>
        <taxon>Embryophyta</taxon>
        <taxon>Tracheophyta</taxon>
        <taxon>Spermatophyta</taxon>
        <taxon>Magnoliopsida</taxon>
        <taxon>eudicotyledons</taxon>
        <taxon>Gunneridae</taxon>
        <taxon>Pentapetalae</taxon>
        <taxon>asterids</taxon>
        <taxon>Cornales</taxon>
        <taxon>Nyssaceae</taxon>
        <taxon>Nyssa</taxon>
    </lineage>
</organism>
<keyword evidence="3" id="KW-0238">DNA-binding</keyword>
<dbReference type="GO" id="GO:0005634">
    <property type="term" value="C:nucleus"/>
    <property type="evidence" value="ECO:0007669"/>
    <property type="project" value="UniProtKB-SubCell"/>
</dbReference>
<dbReference type="GO" id="GO:0003677">
    <property type="term" value="F:DNA binding"/>
    <property type="evidence" value="ECO:0007669"/>
    <property type="project" value="UniProtKB-KW"/>
</dbReference>
<evidence type="ECO:0000256" key="1">
    <source>
        <dbReference type="ARBA" id="ARBA00004123"/>
    </source>
</evidence>
<dbReference type="OrthoDB" id="1921961at2759"/>
<comment type="subcellular location">
    <subcellularLocation>
        <location evidence="1">Nucleus</location>
    </subcellularLocation>
</comment>
<protein>
    <recommendedName>
        <fullName evidence="6">NAC domain-containing protein</fullName>
    </recommendedName>
</protein>
<keyword evidence="4" id="KW-0804">Transcription</keyword>
<dbReference type="AlphaFoldDB" id="A0A5J4ZBZ8"/>
<keyword evidence="2" id="KW-0805">Transcription regulation</keyword>
<dbReference type="EMBL" id="CM018052">
    <property type="protein sequence ID" value="KAA8515302.1"/>
    <property type="molecule type" value="Genomic_DNA"/>
</dbReference>
<proteinExistence type="predicted"/>
<reference evidence="7 8" key="1">
    <citation type="submission" date="2019-09" db="EMBL/GenBank/DDBJ databases">
        <title>A chromosome-level genome assembly of the Chinese tupelo Nyssa sinensis.</title>
        <authorList>
            <person name="Yang X."/>
            <person name="Kang M."/>
            <person name="Yang Y."/>
            <person name="Xiong H."/>
            <person name="Wang M."/>
            <person name="Zhang Z."/>
            <person name="Wang Z."/>
            <person name="Wu H."/>
            <person name="Ma T."/>
            <person name="Liu J."/>
            <person name="Xi Z."/>
        </authorList>
    </citation>
    <scope>NUCLEOTIDE SEQUENCE [LARGE SCALE GENOMIC DNA]</scope>
    <source>
        <strain evidence="7">J267</strain>
        <tissue evidence="7">Leaf</tissue>
    </source>
</reference>
<sequence>MESNDSSSSSHHPRLPPGFRFHPTDEELVVHYLQKKVALSPLPVTIISEVDLYKFDPWELPSKATFGEQEWYFFTPRDRKYPNGARPNRAATSGYWKATGIDKPILTCNGTQKIGLKKALVFYGGKPPKGIKTNWIMHEYRLVNNNSGSKPPGADIGSKKGSLRLDDWVLCRIYKKNNSSRSMDDSMENMIASLPSSSMDISESQKLVASKTTDNYGALLRIDENMFDGILCGNAMQSSSLSQLGSSSSKTDVSMVSNPLKRTHPSDHDQYWINETNGTDGNGSFLTLLNQFPQNLSFNPNTVLGSLGDSIMRQPFQLSHINWKS</sequence>
<dbReference type="Proteomes" id="UP000325577">
    <property type="component" value="Linkage Group LG9"/>
</dbReference>